<proteinExistence type="predicted"/>
<organism evidence="1 2">
    <name type="scientific">Solanum commersonii</name>
    <name type="common">Commerson's wild potato</name>
    <name type="synonym">Commerson's nightshade</name>
    <dbReference type="NCBI Taxonomy" id="4109"/>
    <lineage>
        <taxon>Eukaryota</taxon>
        <taxon>Viridiplantae</taxon>
        <taxon>Streptophyta</taxon>
        <taxon>Embryophyta</taxon>
        <taxon>Tracheophyta</taxon>
        <taxon>Spermatophyta</taxon>
        <taxon>Magnoliopsida</taxon>
        <taxon>eudicotyledons</taxon>
        <taxon>Gunneridae</taxon>
        <taxon>Pentapetalae</taxon>
        <taxon>asterids</taxon>
        <taxon>lamiids</taxon>
        <taxon>Solanales</taxon>
        <taxon>Solanaceae</taxon>
        <taxon>Solanoideae</taxon>
        <taxon>Solaneae</taxon>
        <taxon>Solanum</taxon>
    </lineage>
</organism>
<accession>A0A9J5XRR3</accession>
<gene>
    <name evidence="1" type="ORF">H5410_040991</name>
</gene>
<protein>
    <submittedName>
        <fullName evidence="1">Uncharacterized protein</fullName>
    </submittedName>
</protein>
<dbReference type="EMBL" id="JACXVP010000008">
    <property type="protein sequence ID" value="KAG5590477.1"/>
    <property type="molecule type" value="Genomic_DNA"/>
</dbReference>
<evidence type="ECO:0000313" key="1">
    <source>
        <dbReference type="EMBL" id="KAG5590477.1"/>
    </source>
</evidence>
<comment type="caution">
    <text evidence="1">The sequence shown here is derived from an EMBL/GenBank/DDBJ whole genome shotgun (WGS) entry which is preliminary data.</text>
</comment>
<dbReference type="AlphaFoldDB" id="A0A9J5XRR3"/>
<dbReference type="Proteomes" id="UP000824120">
    <property type="component" value="Chromosome 8"/>
</dbReference>
<evidence type="ECO:0000313" key="2">
    <source>
        <dbReference type="Proteomes" id="UP000824120"/>
    </source>
</evidence>
<sequence length="60" mass="6393">MFAMYSLRLAEFDDACYVRSPIGGVGLVDFGVVRRWSSIGGVVDEVSLQAPVGGVILTES</sequence>
<keyword evidence="2" id="KW-1185">Reference proteome</keyword>
<reference evidence="1 2" key="1">
    <citation type="submission" date="2020-09" db="EMBL/GenBank/DDBJ databases">
        <title>De no assembly of potato wild relative species, Solanum commersonii.</title>
        <authorList>
            <person name="Cho K."/>
        </authorList>
    </citation>
    <scope>NUCLEOTIDE SEQUENCE [LARGE SCALE GENOMIC DNA]</scope>
    <source>
        <strain evidence="1">LZ3.2</strain>
        <tissue evidence="1">Leaf</tissue>
    </source>
</reference>
<name>A0A9J5XRR3_SOLCO</name>